<dbReference type="OrthoDB" id="786718at2759"/>
<evidence type="ECO:0000259" key="11">
    <source>
        <dbReference type="PROSITE" id="PS50110"/>
    </source>
</evidence>
<evidence type="ECO:0000256" key="5">
    <source>
        <dbReference type="ARBA" id="ARBA00023125"/>
    </source>
</evidence>
<dbReference type="SUPFAM" id="SSF52172">
    <property type="entry name" value="CheY-like"/>
    <property type="match status" value="1"/>
</dbReference>
<dbReference type="Gene3D" id="3.40.50.2300">
    <property type="match status" value="1"/>
</dbReference>
<dbReference type="InterPro" id="IPR006447">
    <property type="entry name" value="Myb_dom_plants"/>
</dbReference>
<dbReference type="Gene3D" id="1.10.10.60">
    <property type="entry name" value="Homeodomain-like"/>
    <property type="match status" value="1"/>
</dbReference>
<dbReference type="InterPro" id="IPR009057">
    <property type="entry name" value="Homeodomain-like_sf"/>
</dbReference>
<keyword evidence="14" id="KW-1185">Reference proteome</keyword>
<feature type="domain" description="HTH myb-type" evidence="12">
    <location>
        <begin position="162"/>
        <end position="220"/>
    </location>
</feature>
<organism evidence="13 14">
    <name type="scientific">Dioscorea zingiberensis</name>
    <dbReference type="NCBI Taxonomy" id="325984"/>
    <lineage>
        <taxon>Eukaryota</taxon>
        <taxon>Viridiplantae</taxon>
        <taxon>Streptophyta</taxon>
        <taxon>Embryophyta</taxon>
        <taxon>Tracheophyta</taxon>
        <taxon>Spermatophyta</taxon>
        <taxon>Magnoliopsida</taxon>
        <taxon>Liliopsida</taxon>
        <taxon>Dioscoreales</taxon>
        <taxon>Dioscoreaceae</taxon>
        <taxon>Dioscorea</taxon>
    </lineage>
</organism>
<dbReference type="GO" id="GO:0009736">
    <property type="term" value="P:cytokinin-activated signaling pathway"/>
    <property type="evidence" value="ECO:0007669"/>
    <property type="project" value="InterPro"/>
</dbReference>
<dbReference type="PANTHER" id="PTHR43874:SF86">
    <property type="entry name" value="TWO-COMPONENT RESPONSE REGULATOR ORR26"/>
    <property type="match status" value="1"/>
</dbReference>
<evidence type="ECO:0000259" key="12">
    <source>
        <dbReference type="PROSITE" id="PS51294"/>
    </source>
</evidence>
<dbReference type="Pfam" id="PF00072">
    <property type="entry name" value="Response_reg"/>
    <property type="match status" value="1"/>
</dbReference>
<dbReference type="GO" id="GO:0000160">
    <property type="term" value="P:phosphorelay signal transduction system"/>
    <property type="evidence" value="ECO:0007669"/>
    <property type="project" value="UniProtKB-KW"/>
</dbReference>
<comment type="caution">
    <text evidence="9">Lacks conserved residue(s) required for the propagation of feature annotation.</text>
</comment>
<evidence type="ECO:0000313" key="13">
    <source>
        <dbReference type="EMBL" id="KAJ0962787.1"/>
    </source>
</evidence>
<keyword evidence="5" id="KW-0238">DNA-binding</keyword>
<feature type="region of interest" description="Disordered" evidence="10">
    <location>
        <begin position="136"/>
        <end position="168"/>
    </location>
</feature>
<feature type="region of interest" description="Disordered" evidence="10">
    <location>
        <begin position="383"/>
        <end position="423"/>
    </location>
</feature>
<gene>
    <name evidence="13" type="ORF">J5N97_027909</name>
</gene>
<evidence type="ECO:0000256" key="7">
    <source>
        <dbReference type="ARBA" id="ARBA00023163"/>
    </source>
</evidence>
<evidence type="ECO:0000256" key="2">
    <source>
        <dbReference type="ARBA" id="ARBA00022553"/>
    </source>
</evidence>
<evidence type="ECO:0000256" key="4">
    <source>
        <dbReference type="ARBA" id="ARBA00023015"/>
    </source>
</evidence>
<dbReference type="InterPro" id="IPR017930">
    <property type="entry name" value="Myb_dom"/>
</dbReference>
<keyword evidence="4" id="KW-0805">Transcription regulation</keyword>
<dbReference type="FunFam" id="1.10.10.60:FF:000007">
    <property type="entry name" value="Two-component response regulator"/>
    <property type="match status" value="1"/>
</dbReference>
<feature type="region of interest" description="Disordered" evidence="10">
    <location>
        <begin position="317"/>
        <end position="336"/>
    </location>
</feature>
<comment type="subcellular location">
    <subcellularLocation>
        <location evidence="1">Nucleus</location>
    </subcellularLocation>
</comment>
<keyword evidence="6" id="KW-0010">Activator</keyword>
<dbReference type="NCBIfam" id="TIGR01557">
    <property type="entry name" value="myb_SHAQKYF"/>
    <property type="match status" value="1"/>
</dbReference>
<dbReference type="GO" id="GO:0003677">
    <property type="term" value="F:DNA binding"/>
    <property type="evidence" value="ECO:0007669"/>
    <property type="project" value="UniProtKB-KW"/>
</dbReference>
<keyword evidence="7" id="KW-0804">Transcription</keyword>
<dbReference type="PROSITE" id="PS51294">
    <property type="entry name" value="HTH_MYB"/>
    <property type="match status" value="1"/>
</dbReference>
<keyword evidence="2" id="KW-0597">Phosphoprotein</keyword>
<name>A0A9D5BYH3_9LILI</name>
<evidence type="ECO:0000256" key="9">
    <source>
        <dbReference type="PROSITE-ProRule" id="PRU00169"/>
    </source>
</evidence>
<dbReference type="InterPro" id="IPR001789">
    <property type="entry name" value="Sig_transdc_resp-reg_receiver"/>
</dbReference>
<dbReference type="PANTHER" id="PTHR43874">
    <property type="entry name" value="TWO-COMPONENT RESPONSE REGULATOR"/>
    <property type="match status" value="1"/>
</dbReference>
<dbReference type="EMBL" id="JAGGNH010000009">
    <property type="protein sequence ID" value="KAJ0962787.1"/>
    <property type="molecule type" value="Genomic_DNA"/>
</dbReference>
<dbReference type="InterPro" id="IPR045279">
    <property type="entry name" value="ARR-like"/>
</dbReference>
<feature type="domain" description="Response regulatory" evidence="11">
    <location>
        <begin position="15"/>
        <end position="130"/>
    </location>
</feature>
<dbReference type="AlphaFoldDB" id="A0A9D5BYH3"/>
<evidence type="ECO:0000256" key="8">
    <source>
        <dbReference type="ARBA" id="ARBA00023242"/>
    </source>
</evidence>
<dbReference type="GO" id="GO:0005634">
    <property type="term" value="C:nucleus"/>
    <property type="evidence" value="ECO:0007669"/>
    <property type="project" value="UniProtKB-SubCell"/>
</dbReference>
<accession>A0A9D5BYH3</accession>
<evidence type="ECO:0000256" key="10">
    <source>
        <dbReference type="SAM" id="MobiDB-lite"/>
    </source>
</evidence>
<evidence type="ECO:0000256" key="3">
    <source>
        <dbReference type="ARBA" id="ARBA00023012"/>
    </source>
</evidence>
<proteinExistence type="predicted"/>
<dbReference type="Proteomes" id="UP001085076">
    <property type="component" value="Miscellaneous, Linkage group lg09"/>
</dbReference>
<evidence type="ECO:0000256" key="1">
    <source>
        <dbReference type="ARBA" id="ARBA00004123"/>
    </source>
</evidence>
<protein>
    <submittedName>
        <fullName evidence="13">Uncharacterized protein</fullName>
    </submittedName>
</protein>
<feature type="compositionally biased region" description="Low complexity" evidence="10">
    <location>
        <begin position="383"/>
        <end position="402"/>
    </location>
</feature>
<dbReference type="PROSITE" id="PS50110">
    <property type="entry name" value="RESPONSE_REGULATORY"/>
    <property type="match status" value="1"/>
</dbReference>
<feature type="region of interest" description="Disordered" evidence="10">
    <location>
        <begin position="291"/>
        <end position="311"/>
    </location>
</feature>
<dbReference type="SMART" id="SM00448">
    <property type="entry name" value="REC"/>
    <property type="match status" value="1"/>
</dbReference>
<keyword evidence="8" id="KW-0539">Nucleus</keyword>
<evidence type="ECO:0000313" key="14">
    <source>
        <dbReference type="Proteomes" id="UP001085076"/>
    </source>
</evidence>
<reference evidence="13" key="2">
    <citation type="journal article" date="2022" name="Hortic Res">
        <title>The genome of Dioscorea zingiberensis sheds light on the biosynthesis, origin and evolution of the medicinally important diosgenin saponins.</title>
        <authorList>
            <person name="Li Y."/>
            <person name="Tan C."/>
            <person name="Li Z."/>
            <person name="Guo J."/>
            <person name="Li S."/>
            <person name="Chen X."/>
            <person name="Wang C."/>
            <person name="Dai X."/>
            <person name="Yang H."/>
            <person name="Song W."/>
            <person name="Hou L."/>
            <person name="Xu J."/>
            <person name="Tong Z."/>
            <person name="Xu A."/>
            <person name="Yuan X."/>
            <person name="Wang W."/>
            <person name="Yang Q."/>
            <person name="Chen L."/>
            <person name="Sun Z."/>
            <person name="Wang K."/>
            <person name="Pan B."/>
            <person name="Chen J."/>
            <person name="Bao Y."/>
            <person name="Liu F."/>
            <person name="Qi X."/>
            <person name="Gang D.R."/>
            <person name="Wen J."/>
            <person name="Li J."/>
        </authorList>
    </citation>
    <scope>NUCLEOTIDE SEQUENCE</scope>
    <source>
        <strain evidence="13">Dzin_1.0</strain>
    </source>
</reference>
<feature type="compositionally biased region" description="Basic and acidic residues" evidence="10">
    <location>
        <begin position="139"/>
        <end position="151"/>
    </location>
</feature>
<sequence length="482" mass="53116">MDGAVGCHGLPTGFAVVVVDDDLASLKAIERMLLQRGYKVSLCNGSNEALSTLQENYGVFDLVITEVHLSGLSGLELISRAKSDFKLPVISMCSHVDPGIMSQALSQGASFHLTKPLTDASLETIWQYAWKKKVKGKTRKDPPPQKRKDATDGDGNEEEQNEPKKARMLWDNDLHQRFLIAVTLLGDNAVPRKILDMMNVDGLEIKHVASHLQKHRKRVQKAAFSESCQAPHETSGAETLFPRRTASTSKRVYRAHNLDVIPKIPANPNGSSTDIEKKLMQKLLNDQFKQSQRYGIGRGKKKDQPSNSGINQLYQQDASFPNDSESGPLEWGPSLSPSFRNNCSDIPFLNDGAQMQNIYGSTTEVPDMLETFLGVPEVSQTNALASESSQSQSANTSISESAIPDAIFQTNPITNEGPLGENNSMQEYLSDAITNLNQQQRQTKENNQMMINVGKSTEKATGSASDFQQNITCDFSDPWNVL</sequence>
<comment type="caution">
    <text evidence="13">The sequence shown here is derived from an EMBL/GenBank/DDBJ whole genome shotgun (WGS) entry which is preliminary data.</text>
</comment>
<dbReference type="SUPFAM" id="SSF46689">
    <property type="entry name" value="Homeodomain-like"/>
    <property type="match status" value="1"/>
</dbReference>
<keyword evidence="3" id="KW-0902">Two-component regulatory system</keyword>
<reference evidence="13" key="1">
    <citation type="submission" date="2021-03" db="EMBL/GenBank/DDBJ databases">
        <authorList>
            <person name="Li Z."/>
            <person name="Yang C."/>
        </authorList>
    </citation>
    <scope>NUCLEOTIDE SEQUENCE</scope>
    <source>
        <strain evidence="13">Dzin_1.0</strain>
        <tissue evidence="13">Leaf</tissue>
    </source>
</reference>
<dbReference type="InterPro" id="IPR011006">
    <property type="entry name" value="CheY-like_superfamily"/>
</dbReference>
<evidence type="ECO:0000256" key="6">
    <source>
        <dbReference type="ARBA" id="ARBA00023159"/>
    </source>
</evidence>